<keyword evidence="1" id="KW-1133">Transmembrane helix</keyword>
<dbReference type="EMBL" id="JAODUO010000226">
    <property type="protein sequence ID" value="KAK2185693.1"/>
    <property type="molecule type" value="Genomic_DNA"/>
</dbReference>
<keyword evidence="1" id="KW-0812">Transmembrane</keyword>
<sequence length="204" mass="22325">MSASYFQHLSSSGRRRLSDMYEPPNVPRTPSASINSMLNTYCAGPDEYLLKAVAKHGICSIFSTINYVYEAIHGDAEHPSLVMWTASCLIACIIVIAVVYVLYAFAFFSGLFLHKIFLYTAVLTSIVAVIVGIVAILFFESLDRLYRQGNIGDAAAEMSKGHSFHDIARPALLLTSTAAFALQGALQHRIREASVLCCMAISFS</sequence>
<keyword evidence="1" id="KW-0472">Membrane</keyword>
<protein>
    <recommendedName>
        <fullName evidence="4">Transmembrane protein</fullName>
    </recommendedName>
</protein>
<proteinExistence type="predicted"/>
<dbReference type="AlphaFoldDB" id="A0AAD9P040"/>
<feature type="transmembrane region" description="Helical" evidence="1">
    <location>
        <begin position="116"/>
        <end position="139"/>
    </location>
</feature>
<evidence type="ECO:0000313" key="3">
    <source>
        <dbReference type="Proteomes" id="UP001209878"/>
    </source>
</evidence>
<accession>A0AAD9P040</accession>
<name>A0AAD9P040_RIDPI</name>
<evidence type="ECO:0008006" key="4">
    <source>
        <dbReference type="Google" id="ProtNLM"/>
    </source>
</evidence>
<keyword evidence="3" id="KW-1185">Reference proteome</keyword>
<evidence type="ECO:0000313" key="2">
    <source>
        <dbReference type="EMBL" id="KAK2185693.1"/>
    </source>
</evidence>
<organism evidence="2 3">
    <name type="scientific">Ridgeia piscesae</name>
    <name type="common">Tubeworm</name>
    <dbReference type="NCBI Taxonomy" id="27915"/>
    <lineage>
        <taxon>Eukaryota</taxon>
        <taxon>Metazoa</taxon>
        <taxon>Spiralia</taxon>
        <taxon>Lophotrochozoa</taxon>
        <taxon>Annelida</taxon>
        <taxon>Polychaeta</taxon>
        <taxon>Sedentaria</taxon>
        <taxon>Canalipalpata</taxon>
        <taxon>Sabellida</taxon>
        <taxon>Siboglinidae</taxon>
        <taxon>Ridgeia</taxon>
    </lineage>
</organism>
<dbReference type="Proteomes" id="UP001209878">
    <property type="component" value="Unassembled WGS sequence"/>
</dbReference>
<gene>
    <name evidence="2" type="ORF">NP493_226g04035</name>
</gene>
<reference evidence="2" key="1">
    <citation type="journal article" date="2023" name="Mol. Biol. Evol.">
        <title>Third-Generation Sequencing Reveals the Adaptive Role of the Epigenome in Three Deep-Sea Polychaetes.</title>
        <authorList>
            <person name="Perez M."/>
            <person name="Aroh O."/>
            <person name="Sun Y."/>
            <person name="Lan Y."/>
            <person name="Juniper S.K."/>
            <person name="Young C.R."/>
            <person name="Angers B."/>
            <person name="Qian P.Y."/>
        </authorList>
    </citation>
    <scope>NUCLEOTIDE SEQUENCE</scope>
    <source>
        <strain evidence="2">R07B-5</strain>
    </source>
</reference>
<evidence type="ECO:0000256" key="1">
    <source>
        <dbReference type="SAM" id="Phobius"/>
    </source>
</evidence>
<feature type="transmembrane region" description="Helical" evidence="1">
    <location>
        <begin position="81"/>
        <end position="104"/>
    </location>
</feature>
<comment type="caution">
    <text evidence="2">The sequence shown here is derived from an EMBL/GenBank/DDBJ whole genome shotgun (WGS) entry which is preliminary data.</text>
</comment>